<evidence type="ECO:0000256" key="1">
    <source>
        <dbReference type="ARBA" id="ARBA00022679"/>
    </source>
</evidence>
<dbReference type="SUPFAM" id="SSF56672">
    <property type="entry name" value="DNA/RNA polymerases"/>
    <property type="match status" value="1"/>
</dbReference>
<keyword evidence="2" id="KW-0548">Nucleotidyltransferase</keyword>
<dbReference type="GO" id="GO:0016787">
    <property type="term" value="F:hydrolase activity"/>
    <property type="evidence" value="ECO:0007669"/>
    <property type="project" value="UniProtKB-KW"/>
</dbReference>
<evidence type="ECO:0000256" key="5">
    <source>
        <dbReference type="ARBA" id="ARBA00022801"/>
    </source>
</evidence>
<evidence type="ECO:0000256" key="7">
    <source>
        <dbReference type="ARBA" id="ARBA00022918"/>
    </source>
</evidence>
<evidence type="ECO:0000256" key="4">
    <source>
        <dbReference type="ARBA" id="ARBA00022759"/>
    </source>
</evidence>
<feature type="region of interest" description="Disordered" evidence="8">
    <location>
        <begin position="1522"/>
        <end position="1549"/>
    </location>
</feature>
<evidence type="ECO:0000259" key="9">
    <source>
        <dbReference type="PROSITE" id="PS50994"/>
    </source>
</evidence>
<dbReference type="RefSeq" id="XP_014181602.1">
    <property type="nucleotide sequence ID" value="XM_014326127.1"/>
</dbReference>
<evidence type="ECO:0000256" key="3">
    <source>
        <dbReference type="ARBA" id="ARBA00022722"/>
    </source>
</evidence>
<dbReference type="PROSITE" id="PS50994">
    <property type="entry name" value="INTEGRASE"/>
    <property type="match status" value="1"/>
</dbReference>
<dbReference type="InterPro" id="IPR050951">
    <property type="entry name" value="Retrovirus_Pol_polyprotein"/>
</dbReference>
<keyword evidence="4" id="KW-0255">Endonuclease</keyword>
<dbReference type="KEGG" id="tasa:A1Q1_07941"/>
<dbReference type="InterPro" id="IPR005162">
    <property type="entry name" value="Retrotrans_gag_dom"/>
</dbReference>
<evidence type="ECO:0000256" key="2">
    <source>
        <dbReference type="ARBA" id="ARBA00022695"/>
    </source>
</evidence>
<dbReference type="InterPro" id="IPR043502">
    <property type="entry name" value="DNA/RNA_pol_sf"/>
</dbReference>
<dbReference type="Gene3D" id="3.10.20.370">
    <property type="match status" value="1"/>
</dbReference>
<dbReference type="GO" id="GO:0004519">
    <property type="term" value="F:endonuclease activity"/>
    <property type="evidence" value="ECO:0007669"/>
    <property type="project" value="UniProtKB-KW"/>
</dbReference>
<comment type="caution">
    <text evidence="10">The sequence shown here is derived from an EMBL/GenBank/DDBJ whole genome shotgun (WGS) entry which is preliminary data.</text>
</comment>
<dbReference type="GeneID" id="25991453"/>
<gene>
    <name evidence="10" type="ORF">A1Q1_07941</name>
</gene>
<dbReference type="GO" id="GO:0015074">
    <property type="term" value="P:DNA integration"/>
    <property type="evidence" value="ECO:0007669"/>
    <property type="project" value="InterPro"/>
</dbReference>
<feature type="compositionally biased region" description="Acidic residues" evidence="8">
    <location>
        <begin position="1527"/>
        <end position="1549"/>
    </location>
</feature>
<keyword evidence="7" id="KW-0695">RNA-directed DNA polymerase</keyword>
<feature type="compositionally biased region" description="Basic and acidic residues" evidence="8">
    <location>
        <begin position="1"/>
        <end position="10"/>
    </location>
</feature>
<dbReference type="HOGENOM" id="CLU_246456_0_0_1"/>
<keyword evidence="5" id="KW-0378">Hydrolase</keyword>
<keyword evidence="1" id="KW-0808">Transferase</keyword>
<name>J6F1P1_TRIAS</name>
<dbReference type="GO" id="GO:0005634">
    <property type="term" value="C:nucleus"/>
    <property type="evidence" value="ECO:0007669"/>
    <property type="project" value="UniProtKB-ARBA"/>
</dbReference>
<dbReference type="Gene3D" id="3.30.420.10">
    <property type="entry name" value="Ribonuclease H-like superfamily/Ribonuclease H"/>
    <property type="match status" value="1"/>
</dbReference>
<dbReference type="InterPro" id="IPR001584">
    <property type="entry name" value="Integrase_cat-core"/>
</dbReference>
<sequence length="1549" mass="174616">MVPPLKKDSGKSQGQGAPDDDGKSLDPPLNLETESTDTHPFLQAIFDRMESDKKLVLGKMQDMEQSQAKREDEIREIVNALDERILQVESRKTSKRGSPANDMPLDAEILKAMILKAQGLDGQALDDECRRLAGTLDAGPQKTDKTSGQSRQGTTEEDRVDTSLLPAPVARKPTTSTPVPEKLEQSLDKQQGPSSDDPAAQPDAEQSQSPSVSASASDSKAALEQLIRNLVIETLGQSGAQTTASTLGTQAAIVRSYDEAPRRYRKIDTSHLPKFHGKREDGSVEVFIKGVDRLLDTGFLTDADIILYMSYMLAGAAAQWLQTLSAAKLRELSSWDQWKALLRKTYLNLNYKGILQQKATSRRLQFDESVLDYYTEKSNLICEGYDRWSDEEVGKAILAGMPKRFCSLLHYYPDSDPLETLWRELQKHGAHIPISTLPGGLSRQFMLIPNDNLRLGNGNLRITPAVISGKQDDTTCEVINYSPFPVRIERGTILGRVEFVYGDDRRDDANISCHSTSEAPQQRSEREQQDDFLHILSQIHINPSLSTEQLARITDILWRKRAAFSTPSRPIGLTDKAVFDVDTGDAKPVTSAPYLTSPFKRAIIKEEVTNMLNNGLIRPSTSEWSSPVIVVQQGEKHRVCIDLRKVNKVTKGDQWPIPRLDSILAAFEGMEWFSTFDLKKAFNQLPLTERAAKRLAFRTQDGLWEPTRMPFGAKGAPAAFQRLIDLTFADGLWRWVIAYMDDVINHSKTFDDHCQHVEWTLTRLIDAGLTLDPAKSYVAMRSVDALGHKISNIGIAMGEKGMDAVRRQRQPETMSQLESFNGFASFYRRFVENFAREIKPLLDFLQAAKKDRKHTLSWTPELTATYNRIINLLLENAVLAHPDYSKPFYLDTDASADGFGAVLSQKDENGVLRPVCFLSRLTTAAERKMGATNLECAAVSWALDKLRCYIEGAEVHVTSDHAAIQQLANYNGSNGRMMRASLMLSDYQGQFHFHWKAGKCMPHVDHLSRSVQRDSEEVNVMAAWHVDLNFSLTERIDNGQLRDPECRKIFDRILEQHDQPPVDDETDKSTWPPIMHSTQGPYTIAKGRLLMHNGYRRNYTVYVPDVDTLRADVIREFHDNATAAHRGRTKTYLALTDRYYWKGARGDVERYIASCDSCQRVKSLTGLPPGALAPLPIPSARWDMITFDIVLGLPECGPEKFNAALIVVDRLTKRVVTAPTHKKVTAMGLAQLFFNTVVRHFGMPRIIVTDRDSKVTAKAWRALMRFLGVDHRYATAHHQQTDGQTERVIRTMKEALRHYINKHGATWLQYLYRVETAHNLSVHASTGKTPFEMDTGRLPTITHASWDVDLVADGRIREFISRMDADCAEACEAIARAQEAQKRCYDSRHSPRTYKQGDWILLNSKAYQQPEWKKRKGKKFAPAYWGPFAVTAVPHPNVVELALPKSVLLHNRVSISNVRHYTPRTDSTTDDKVRHVIGDRMLPNGTREWLAIVDKANGEEERMWLNSALMRAHGAEELMMAAAETNPEMEEDDDDDQQDDDESDTEDDS</sequence>
<feature type="compositionally biased region" description="Low complexity" evidence="8">
    <location>
        <begin position="204"/>
        <end position="219"/>
    </location>
</feature>
<dbReference type="InterPro" id="IPR043128">
    <property type="entry name" value="Rev_trsase/Diguanyl_cyclase"/>
</dbReference>
<keyword evidence="6" id="KW-0694">RNA-binding</keyword>
<dbReference type="CDD" id="cd09274">
    <property type="entry name" value="RNase_HI_RT_Ty3"/>
    <property type="match status" value="1"/>
</dbReference>
<dbReference type="Proteomes" id="UP000002748">
    <property type="component" value="Unassembled WGS sequence"/>
</dbReference>
<dbReference type="InterPro" id="IPR041588">
    <property type="entry name" value="Integrase_H2C2"/>
</dbReference>
<dbReference type="Gene3D" id="1.10.340.70">
    <property type="match status" value="1"/>
</dbReference>
<evidence type="ECO:0000313" key="11">
    <source>
        <dbReference type="Proteomes" id="UP000002748"/>
    </source>
</evidence>
<dbReference type="PANTHER" id="PTHR37984:SF5">
    <property type="entry name" value="PROTEIN NYNRIN-LIKE"/>
    <property type="match status" value="1"/>
</dbReference>
<reference evidence="10 11" key="1">
    <citation type="journal article" date="2012" name="Eukaryot. Cell">
        <title>Draft genome sequence of CBS 2479, the standard type strain of Trichosporon asahii.</title>
        <authorList>
            <person name="Yang R.Y."/>
            <person name="Li H.T."/>
            <person name="Zhu H."/>
            <person name="Zhou G.P."/>
            <person name="Wang M."/>
            <person name="Wang L."/>
        </authorList>
    </citation>
    <scope>NUCLEOTIDE SEQUENCE [LARGE SCALE GENOMIC DNA]</scope>
    <source>
        <strain evidence="11">ATCC 90039 / CBS 2479 / JCM 2466 / KCTC 7840 / NCYC 2677 / UAMH 7654</strain>
    </source>
</reference>
<feature type="domain" description="Integrase catalytic" evidence="9">
    <location>
        <begin position="1172"/>
        <end position="1338"/>
    </location>
</feature>
<dbReference type="FunFam" id="3.10.20.370:FF:000001">
    <property type="entry name" value="Retrovirus-related Pol polyprotein from transposon 17.6-like protein"/>
    <property type="match status" value="1"/>
</dbReference>
<dbReference type="Pfam" id="PF17921">
    <property type="entry name" value="Integrase_H2C2"/>
    <property type="match status" value="1"/>
</dbReference>
<dbReference type="Pfam" id="PF17917">
    <property type="entry name" value="RT_RNaseH"/>
    <property type="match status" value="1"/>
</dbReference>
<dbReference type="VEuPathDB" id="FungiDB:A1Q1_07941"/>
<dbReference type="EMBL" id="ALBS01000084">
    <property type="protein sequence ID" value="EJT50879.1"/>
    <property type="molecule type" value="Genomic_DNA"/>
</dbReference>
<dbReference type="OrthoDB" id="2595244at2759"/>
<dbReference type="Pfam" id="PF00078">
    <property type="entry name" value="RVT_1"/>
    <property type="match status" value="1"/>
</dbReference>
<protein>
    <recommendedName>
        <fullName evidence="9">Integrase catalytic domain-containing protein</fullName>
    </recommendedName>
</protein>
<feature type="region of interest" description="Disordered" evidence="8">
    <location>
        <begin position="134"/>
        <end position="219"/>
    </location>
</feature>
<dbReference type="Gene3D" id="3.10.10.10">
    <property type="entry name" value="HIV Type 1 Reverse Transcriptase, subunit A, domain 1"/>
    <property type="match status" value="1"/>
</dbReference>
<accession>J6F1P1</accession>
<dbReference type="InterPro" id="IPR036397">
    <property type="entry name" value="RNaseH_sf"/>
</dbReference>
<evidence type="ECO:0000256" key="6">
    <source>
        <dbReference type="ARBA" id="ARBA00022884"/>
    </source>
</evidence>
<dbReference type="InterPro" id="IPR012337">
    <property type="entry name" value="RNaseH-like_sf"/>
</dbReference>
<dbReference type="CDD" id="cd01647">
    <property type="entry name" value="RT_LTR"/>
    <property type="match status" value="1"/>
</dbReference>
<proteinExistence type="predicted"/>
<dbReference type="SUPFAM" id="SSF53098">
    <property type="entry name" value="Ribonuclease H-like"/>
    <property type="match status" value="1"/>
</dbReference>
<evidence type="ECO:0000256" key="8">
    <source>
        <dbReference type="SAM" id="MobiDB-lite"/>
    </source>
</evidence>
<dbReference type="GO" id="GO:0003964">
    <property type="term" value="F:RNA-directed DNA polymerase activity"/>
    <property type="evidence" value="ECO:0007669"/>
    <property type="project" value="UniProtKB-KW"/>
</dbReference>
<dbReference type="GO" id="GO:0003723">
    <property type="term" value="F:RNA binding"/>
    <property type="evidence" value="ECO:0007669"/>
    <property type="project" value="UniProtKB-KW"/>
</dbReference>
<organism evidence="10 11">
    <name type="scientific">Trichosporon asahii var. asahii (strain ATCC 90039 / CBS 2479 / JCM 2466 / KCTC 7840 / NBRC 103889/ NCYC 2677 / UAMH 7654)</name>
    <name type="common">Yeast</name>
    <dbReference type="NCBI Taxonomy" id="1186058"/>
    <lineage>
        <taxon>Eukaryota</taxon>
        <taxon>Fungi</taxon>
        <taxon>Dikarya</taxon>
        <taxon>Basidiomycota</taxon>
        <taxon>Agaricomycotina</taxon>
        <taxon>Tremellomycetes</taxon>
        <taxon>Trichosporonales</taxon>
        <taxon>Trichosporonaceae</taxon>
        <taxon>Trichosporon</taxon>
    </lineage>
</organism>
<feature type="region of interest" description="Disordered" evidence="8">
    <location>
        <begin position="1"/>
        <end position="36"/>
    </location>
</feature>
<keyword evidence="3" id="KW-0540">Nuclease</keyword>
<dbReference type="InterPro" id="IPR041373">
    <property type="entry name" value="RT_RNaseH"/>
</dbReference>
<dbReference type="PANTHER" id="PTHR37984">
    <property type="entry name" value="PROTEIN CBG26694"/>
    <property type="match status" value="1"/>
</dbReference>
<dbReference type="FunFam" id="3.30.70.270:FF:000020">
    <property type="entry name" value="Transposon Tf2-6 polyprotein-like Protein"/>
    <property type="match status" value="1"/>
</dbReference>
<dbReference type="InterPro" id="IPR000477">
    <property type="entry name" value="RT_dom"/>
</dbReference>
<evidence type="ECO:0000313" key="10">
    <source>
        <dbReference type="EMBL" id="EJT50879.1"/>
    </source>
</evidence>
<dbReference type="Pfam" id="PF03732">
    <property type="entry name" value="Retrotrans_gag"/>
    <property type="match status" value="1"/>
</dbReference>
<dbReference type="Gene3D" id="3.30.70.270">
    <property type="match status" value="2"/>
</dbReference>